<dbReference type="InterPro" id="IPR036688">
    <property type="entry name" value="MoeA_C_domain_IV_sf"/>
</dbReference>
<name>A0A1T4XZR5_9CLOT</name>
<feature type="domain" description="MoaB/Mog" evidence="11">
    <location>
        <begin position="175"/>
        <end position="312"/>
    </location>
</feature>
<dbReference type="InterPro" id="IPR036135">
    <property type="entry name" value="MoeA_linker/N_sf"/>
</dbReference>
<dbReference type="Pfam" id="PF03454">
    <property type="entry name" value="MoeA_C"/>
    <property type="match status" value="1"/>
</dbReference>
<dbReference type="SMART" id="SM00852">
    <property type="entry name" value="MoCF_biosynth"/>
    <property type="match status" value="1"/>
</dbReference>
<comment type="pathway">
    <text evidence="3 10">Cofactor biosynthesis; molybdopterin biosynthesis.</text>
</comment>
<dbReference type="Gene3D" id="3.40.980.10">
    <property type="entry name" value="MoaB/Mog-like domain"/>
    <property type="match status" value="1"/>
</dbReference>
<dbReference type="SUPFAM" id="SSF63882">
    <property type="entry name" value="MoeA N-terminal region -like"/>
    <property type="match status" value="1"/>
</dbReference>
<dbReference type="EC" id="2.10.1.1" evidence="5 10"/>
<evidence type="ECO:0000256" key="2">
    <source>
        <dbReference type="ARBA" id="ARBA00003487"/>
    </source>
</evidence>
<dbReference type="GO" id="GO:0061599">
    <property type="term" value="F:molybdopterin molybdotransferase activity"/>
    <property type="evidence" value="ECO:0007669"/>
    <property type="project" value="UniProtKB-UniRule"/>
</dbReference>
<evidence type="ECO:0000313" key="13">
    <source>
        <dbReference type="Proteomes" id="UP000190105"/>
    </source>
</evidence>
<evidence type="ECO:0000256" key="5">
    <source>
        <dbReference type="ARBA" id="ARBA00013269"/>
    </source>
</evidence>
<dbReference type="Proteomes" id="UP000190105">
    <property type="component" value="Unassembled WGS sequence"/>
</dbReference>
<dbReference type="SUPFAM" id="SSF63867">
    <property type="entry name" value="MoeA C-terminal domain-like"/>
    <property type="match status" value="1"/>
</dbReference>
<dbReference type="SUPFAM" id="SSF53218">
    <property type="entry name" value="Molybdenum cofactor biosynthesis proteins"/>
    <property type="match status" value="1"/>
</dbReference>
<evidence type="ECO:0000313" key="12">
    <source>
        <dbReference type="EMBL" id="SKA95020.1"/>
    </source>
</evidence>
<sequence length="637" mass="70632">MSNIYLSNYELNDALNIYFSNFDFKEKLEREEILTCESCGRVTSKAVYAKISYPFYNSSAMDGIAVKSEKTIGATEKNMIELYENEDYIVVDTGDPIPKGFDSVIMVEDIIKVKEGCVKIYKSVLPYENIRPIGEDIVQNTLILPSNHKIRAVDIGALLCGGVNSIKVYKKPKVGIIPTGTEIVEPALDLKVGDIIESNSRVFSALINEWGGEALRYDIVKDDYEKIKAAIIKAVDENDIVLINAGSSAGREDFTYSIINELGKVFIHGIAIKPGKPVILGKIKDKPVIGIPGYPVSAYIIMENIVKPLLEKYQGLLHDEGDIKEAVLSRRIVSSLKHLEFVRVKLGFVADKLIATPLNRGAGATMSLVNADGILKIPQNCEGLEAGSKVKVNLLKKTNEIKNTIVVIGSHDPIVDVVSDLLKKSDGGYSLSSSHVGSMGGILSLKKQECHIAPIHLLDMESGEYNIPYINKYLKGMDIALIKGVKRIQGFMVKKGNPYNIKDLRDVAELKLRYINRQKGSGTRLLLDYNLKKLGIDFSMISGYEREEFTHLGVAASIKEDDADCGMGVYSAAKLMDLDFIPVCSEEYDFAVPESYLEMPMIKKFIEVIKSEEFFKELDRLGGYDYLECGKIVKVRG</sequence>
<dbReference type="Pfam" id="PF12727">
    <property type="entry name" value="PBP_like"/>
    <property type="match status" value="1"/>
</dbReference>
<dbReference type="NCBIfam" id="TIGR00177">
    <property type="entry name" value="molyb_syn"/>
    <property type="match status" value="1"/>
</dbReference>
<comment type="function">
    <text evidence="2">May be involved in the biosynthesis of molybdopterin.</text>
</comment>
<dbReference type="InterPro" id="IPR036425">
    <property type="entry name" value="MoaB/Mog-like_dom_sf"/>
</dbReference>
<dbReference type="Pfam" id="PF00994">
    <property type="entry name" value="MoCF_biosynth"/>
    <property type="match status" value="1"/>
</dbReference>
<keyword evidence="7 10" id="KW-0500">Molybdenum</keyword>
<dbReference type="InterPro" id="IPR001453">
    <property type="entry name" value="MoaB/Mog_dom"/>
</dbReference>
<dbReference type="InterPro" id="IPR038987">
    <property type="entry name" value="MoeA-like"/>
</dbReference>
<keyword evidence="8 10" id="KW-0501">Molybdenum cofactor biosynthesis</keyword>
<dbReference type="GO" id="GO:0046872">
    <property type="term" value="F:metal ion binding"/>
    <property type="evidence" value="ECO:0007669"/>
    <property type="project" value="UniProtKB-UniRule"/>
</dbReference>
<dbReference type="PANTHER" id="PTHR10192:SF16">
    <property type="entry name" value="MOLYBDOPTERIN MOLYBDENUMTRANSFERASE"/>
    <property type="match status" value="1"/>
</dbReference>
<evidence type="ECO:0000259" key="11">
    <source>
        <dbReference type="SMART" id="SM00852"/>
    </source>
</evidence>
<comment type="function">
    <text evidence="1 10">Catalyzes the insertion of molybdate into adenylated molybdopterin with the concomitant release of AMP.</text>
</comment>
<dbReference type="PANTHER" id="PTHR10192">
    <property type="entry name" value="MOLYBDOPTERIN BIOSYNTHESIS PROTEIN"/>
    <property type="match status" value="1"/>
</dbReference>
<proteinExistence type="inferred from homology"/>
<accession>A0A1T4XZR5</accession>
<gene>
    <name evidence="12" type="ORF">SAMN05443428_11718</name>
</gene>
<keyword evidence="10" id="KW-0460">Magnesium</keyword>
<dbReference type="PROSITE" id="PS01079">
    <property type="entry name" value="MOCF_BIOSYNTHESIS_2"/>
    <property type="match status" value="1"/>
</dbReference>
<dbReference type="AlphaFoldDB" id="A0A1T4XZR5"/>
<evidence type="ECO:0000256" key="9">
    <source>
        <dbReference type="ARBA" id="ARBA00047317"/>
    </source>
</evidence>
<dbReference type="GO" id="GO:0006777">
    <property type="term" value="P:Mo-molybdopterin cofactor biosynthetic process"/>
    <property type="evidence" value="ECO:0007669"/>
    <property type="project" value="UniProtKB-UniRule"/>
</dbReference>
<dbReference type="FunFam" id="2.40.340.10:FF:000005">
    <property type="entry name" value="Molybdopterin molybdenumtransferase MoeA"/>
    <property type="match status" value="1"/>
</dbReference>
<dbReference type="EMBL" id="FUYH01000017">
    <property type="protein sequence ID" value="SKA95020.1"/>
    <property type="molecule type" value="Genomic_DNA"/>
</dbReference>
<dbReference type="Pfam" id="PF03453">
    <property type="entry name" value="MoeA_N"/>
    <property type="match status" value="1"/>
</dbReference>
<reference evidence="13" key="1">
    <citation type="submission" date="2017-02" db="EMBL/GenBank/DDBJ databases">
        <authorList>
            <person name="Varghese N."/>
            <person name="Submissions S."/>
        </authorList>
    </citation>
    <scope>NUCLEOTIDE SEQUENCE [LARGE SCALE GENOMIC DNA]</scope>
    <source>
        <strain evidence="13">USBA 833</strain>
    </source>
</reference>
<comment type="similarity">
    <text evidence="4 10">Belongs to the MoeA family.</text>
</comment>
<dbReference type="Gene3D" id="2.40.340.10">
    <property type="entry name" value="MoeA, C-terminal, domain IV"/>
    <property type="match status" value="1"/>
</dbReference>
<dbReference type="STRING" id="1147123.SAMN05443428_11718"/>
<evidence type="ECO:0000256" key="4">
    <source>
        <dbReference type="ARBA" id="ARBA00010763"/>
    </source>
</evidence>
<protein>
    <recommendedName>
        <fullName evidence="6 10">Molybdopterin molybdenumtransferase</fullName>
        <ecNumber evidence="5 10">2.10.1.1</ecNumber>
    </recommendedName>
</protein>
<evidence type="ECO:0000256" key="8">
    <source>
        <dbReference type="ARBA" id="ARBA00023150"/>
    </source>
</evidence>
<evidence type="ECO:0000256" key="10">
    <source>
        <dbReference type="RuleBase" id="RU365090"/>
    </source>
</evidence>
<keyword evidence="10" id="KW-0479">Metal-binding</keyword>
<comment type="catalytic activity">
    <reaction evidence="9">
        <text>adenylyl-molybdopterin + molybdate = Mo-molybdopterin + AMP + H(+)</text>
        <dbReference type="Rhea" id="RHEA:35047"/>
        <dbReference type="ChEBI" id="CHEBI:15378"/>
        <dbReference type="ChEBI" id="CHEBI:36264"/>
        <dbReference type="ChEBI" id="CHEBI:62727"/>
        <dbReference type="ChEBI" id="CHEBI:71302"/>
        <dbReference type="ChEBI" id="CHEBI:456215"/>
        <dbReference type="EC" id="2.10.1.1"/>
    </reaction>
</comment>
<dbReference type="InterPro" id="IPR005110">
    <property type="entry name" value="MoeA_linker/N"/>
</dbReference>
<dbReference type="Gene3D" id="2.170.190.11">
    <property type="entry name" value="Molybdopterin biosynthesis moea protein, domain 3"/>
    <property type="match status" value="1"/>
</dbReference>
<evidence type="ECO:0000256" key="6">
    <source>
        <dbReference type="ARBA" id="ARBA00021108"/>
    </source>
</evidence>
<dbReference type="UniPathway" id="UPA00344"/>
<evidence type="ECO:0000256" key="3">
    <source>
        <dbReference type="ARBA" id="ARBA00005046"/>
    </source>
</evidence>
<dbReference type="GO" id="GO:0005829">
    <property type="term" value="C:cytosol"/>
    <property type="evidence" value="ECO:0007669"/>
    <property type="project" value="TreeGrafter"/>
</dbReference>
<dbReference type="InterPro" id="IPR024370">
    <property type="entry name" value="PBP_domain"/>
</dbReference>
<evidence type="ECO:0000256" key="1">
    <source>
        <dbReference type="ARBA" id="ARBA00002901"/>
    </source>
</evidence>
<comment type="cofactor">
    <cofactor evidence="10">
        <name>Mg(2+)</name>
        <dbReference type="ChEBI" id="CHEBI:18420"/>
    </cofactor>
</comment>
<dbReference type="CDD" id="cd00887">
    <property type="entry name" value="MoeA"/>
    <property type="match status" value="1"/>
</dbReference>
<evidence type="ECO:0000256" key="7">
    <source>
        <dbReference type="ARBA" id="ARBA00022505"/>
    </source>
</evidence>
<dbReference type="SUPFAM" id="SSF53850">
    <property type="entry name" value="Periplasmic binding protein-like II"/>
    <property type="match status" value="1"/>
</dbReference>
<dbReference type="InterPro" id="IPR008284">
    <property type="entry name" value="MoCF_biosynth_CS"/>
</dbReference>
<dbReference type="NCBIfam" id="NF011068">
    <property type="entry name" value="PRK14498.1"/>
    <property type="match status" value="1"/>
</dbReference>
<keyword evidence="10" id="KW-0808">Transferase</keyword>
<dbReference type="InterPro" id="IPR005111">
    <property type="entry name" value="MoeA_C_domain_IV"/>
</dbReference>
<organism evidence="12 13">
    <name type="scientific">Caloramator quimbayensis</name>
    <dbReference type="NCBI Taxonomy" id="1147123"/>
    <lineage>
        <taxon>Bacteria</taxon>
        <taxon>Bacillati</taxon>
        <taxon>Bacillota</taxon>
        <taxon>Clostridia</taxon>
        <taxon>Eubacteriales</taxon>
        <taxon>Clostridiaceae</taxon>
        <taxon>Caloramator</taxon>
    </lineage>
</organism>
<dbReference type="Gene3D" id="3.90.105.10">
    <property type="entry name" value="Molybdopterin biosynthesis moea protein, domain 2"/>
    <property type="match status" value="1"/>
</dbReference>
<keyword evidence="13" id="KW-1185">Reference proteome</keyword>